<dbReference type="InterPro" id="IPR005066">
    <property type="entry name" value="MoCF_OxRdtse_dimer"/>
</dbReference>
<evidence type="ECO:0000256" key="3">
    <source>
        <dbReference type="ARBA" id="ARBA00022723"/>
    </source>
</evidence>
<protein>
    <submittedName>
        <fullName evidence="7">Oxidase</fullName>
    </submittedName>
</protein>
<dbReference type="SUPFAM" id="SSF81296">
    <property type="entry name" value="E set domains"/>
    <property type="match status" value="1"/>
</dbReference>
<dbReference type="Proteomes" id="UP000290759">
    <property type="component" value="Unassembled WGS sequence"/>
</dbReference>
<dbReference type="PRINTS" id="PR00407">
    <property type="entry name" value="EUMOPTERIN"/>
</dbReference>
<evidence type="ECO:0000313" key="7">
    <source>
        <dbReference type="EMBL" id="RYC31294.1"/>
    </source>
</evidence>
<evidence type="ECO:0000259" key="6">
    <source>
        <dbReference type="Pfam" id="PF03404"/>
    </source>
</evidence>
<reference evidence="7 8" key="1">
    <citation type="submission" date="2018-12" db="EMBL/GenBank/DDBJ databases">
        <authorList>
            <person name="Grouzdev D.S."/>
            <person name="Krutkina M.S."/>
        </authorList>
    </citation>
    <scope>NUCLEOTIDE SEQUENCE [LARGE SCALE GENOMIC DNA]</scope>
    <source>
        <strain evidence="7 8">RmlP026</strain>
    </source>
</reference>
<keyword evidence="3" id="KW-0479">Metal-binding</keyword>
<comment type="caution">
    <text evidence="7">The sequence shown here is derived from an EMBL/GenBank/DDBJ whole genome shotgun (WGS) entry which is preliminary data.</text>
</comment>
<dbReference type="InterPro" id="IPR006311">
    <property type="entry name" value="TAT_signal"/>
</dbReference>
<dbReference type="Gene3D" id="2.60.40.650">
    <property type="match status" value="1"/>
</dbReference>
<evidence type="ECO:0000313" key="8">
    <source>
        <dbReference type="Proteomes" id="UP000290759"/>
    </source>
</evidence>
<dbReference type="InterPro" id="IPR000572">
    <property type="entry name" value="OxRdtase_Mopterin-bd_dom"/>
</dbReference>
<dbReference type="EMBL" id="QYBB01000015">
    <property type="protein sequence ID" value="RYC31294.1"/>
    <property type="molecule type" value="Genomic_DNA"/>
</dbReference>
<dbReference type="GO" id="GO:0030151">
    <property type="term" value="F:molybdenum ion binding"/>
    <property type="evidence" value="ECO:0007669"/>
    <property type="project" value="InterPro"/>
</dbReference>
<dbReference type="InterPro" id="IPR014756">
    <property type="entry name" value="Ig_E-set"/>
</dbReference>
<keyword evidence="8" id="KW-1185">Reference proteome</keyword>
<dbReference type="GO" id="GO:0020037">
    <property type="term" value="F:heme binding"/>
    <property type="evidence" value="ECO:0007669"/>
    <property type="project" value="TreeGrafter"/>
</dbReference>
<dbReference type="GO" id="GO:0043546">
    <property type="term" value="F:molybdopterin cofactor binding"/>
    <property type="evidence" value="ECO:0007669"/>
    <property type="project" value="TreeGrafter"/>
</dbReference>
<evidence type="ECO:0000259" key="5">
    <source>
        <dbReference type="Pfam" id="PF00174"/>
    </source>
</evidence>
<dbReference type="OrthoDB" id="9778777at2"/>
<sequence>MPFNAGRPTTRRALLGQAGLAAAAIGVAKARAAEIALPLPSDPRDRAITDAFPGKRAMILQRTRPPLLETPLSAFNESVFTPNDQFFVRWHWAVIPQIVDVASFRLNIHGHVERPEAMTLGSLLGMRHVELAAINQCSGNSRGLFEPRVAGAQWLNGAMGNAKWVGVTLRDVLDRAGVKSGAVAVRTHGLETPVVDEAPRFMKSLAIDHARDGEVMIAFQMNGDQLPVLNGFPLRLVVPGWYSTYWVKMLSDIEVLDKPDDSFWTKNAYRIPDTPHASVRPGETGYPTVPINRMVPRSWFTSVAPGDRVPAGATLPLRGIAMGGDKGVGKVELSTDGGATWAAAKLGTDEGTYSFRRWTAEPSAPASGSLRLAVRCTDTDGRSQPSSPNWNPNGFMRNVVETLDLPVA</sequence>
<evidence type="ECO:0000256" key="1">
    <source>
        <dbReference type="ARBA" id="ARBA00001924"/>
    </source>
</evidence>
<dbReference type="InterPro" id="IPR008335">
    <property type="entry name" value="Mopterin_OxRdtase_euk"/>
</dbReference>
<comment type="cofactor">
    <cofactor evidence="1">
        <name>Mo-molybdopterin</name>
        <dbReference type="ChEBI" id="CHEBI:71302"/>
    </cofactor>
</comment>
<dbReference type="GO" id="GO:0006790">
    <property type="term" value="P:sulfur compound metabolic process"/>
    <property type="evidence" value="ECO:0007669"/>
    <property type="project" value="TreeGrafter"/>
</dbReference>
<dbReference type="SUPFAM" id="SSF56524">
    <property type="entry name" value="Oxidoreductase molybdopterin-binding domain"/>
    <property type="match status" value="1"/>
</dbReference>
<accession>A0A4V1RUI7</accession>
<feature type="domain" description="Moybdenum cofactor oxidoreductase dimerisation" evidence="6">
    <location>
        <begin position="294"/>
        <end position="399"/>
    </location>
</feature>
<keyword evidence="4" id="KW-0560">Oxidoreductase</keyword>
<evidence type="ECO:0000256" key="2">
    <source>
        <dbReference type="ARBA" id="ARBA00022505"/>
    </source>
</evidence>
<evidence type="ECO:0000256" key="4">
    <source>
        <dbReference type="ARBA" id="ARBA00023002"/>
    </source>
</evidence>
<proteinExistence type="predicted"/>
<dbReference type="Pfam" id="PF00174">
    <property type="entry name" value="Oxidored_molyb"/>
    <property type="match status" value="1"/>
</dbReference>
<dbReference type="Gene3D" id="3.90.420.10">
    <property type="entry name" value="Oxidoreductase, molybdopterin-binding domain"/>
    <property type="match status" value="1"/>
</dbReference>
<feature type="domain" description="Oxidoreductase molybdopterin-binding" evidence="5">
    <location>
        <begin position="95"/>
        <end position="264"/>
    </location>
</feature>
<dbReference type="AlphaFoldDB" id="A0A4V1RUI7"/>
<organism evidence="7 8">
    <name type="scientific">Lichenibacterium minor</name>
    <dbReference type="NCBI Taxonomy" id="2316528"/>
    <lineage>
        <taxon>Bacteria</taxon>
        <taxon>Pseudomonadati</taxon>
        <taxon>Pseudomonadota</taxon>
        <taxon>Alphaproteobacteria</taxon>
        <taxon>Hyphomicrobiales</taxon>
        <taxon>Lichenihabitantaceae</taxon>
        <taxon>Lichenibacterium</taxon>
    </lineage>
</organism>
<keyword evidence="2" id="KW-0500">Molybdenum</keyword>
<dbReference type="GO" id="GO:0008482">
    <property type="term" value="F:sulfite oxidase activity"/>
    <property type="evidence" value="ECO:0007669"/>
    <property type="project" value="TreeGrafter"/>
</dbReference>
<dbReference type="PROSITE" id="PS51318">
    <property type="entry name" value="TAT"/>
    <property type="match status" value="1"/>
</dbReference>
<dbReference type="PANTHER" id="PTHR19372:SF7">
    <property type="entry name" value="SULFITE OXIDASE, MITOCHONDRIAL"/>
    <property type="match status" value="1"/>
</dbReference>
<gene>
    <name evidence="7" type="ORF">D3273_14345</name>
</gene>
<name>A0A4V1RUI7_9HYPH</name>
<dbReference type="RefSeq" id="WP_129227577.1">
    <property type="nucleotide sequence ID" value="NZ_QYBB01000015.1"/>
</dbReference>
<dbReference type="Pfam" id="PF03404">
    <property type="entry name" value="Mo-co_dimer"/>
    <property type="match status" value="1"/>
</dbReference>
<reference evidence="7 8" key="2">
    <citation type="submission" date="2019-02" db="EMBL/GenBank/DDBJ databases">
        <title>'Lichenibacterium ramalinii' gen. nov. sp. nov., 'Lichenibacterium minor' gen. nov. sp. nov.</title>
        <authorList>
            <person name="Pankratov T."/>
        </authorList>
    </citation>
    <scope>NUCLEOTIDE SEQUENCE [LARGE SCALE GENOMIC DNA]</scope>
    <source>
        <strain evidence="7 8">RmlP026</strain>
    </source>
</reference>
<dbReference type="InterPro" id="IPR036374">
    <property type="entry name" value="OxRdtase_Mopterin-bd_sf"/>
</dbReference>
<dbReference type="PANTHER" id="PTHR19372">
    <property type="entry name" value="SULFITE REDUCTASE"/>
    <property type="match status" value="1"/>
</dbReference>